<keyword evidence="2" id="KW-0238">DNA-binding</keyword>
<dbReference type="EMBL" id="JTDY01001403">
    <property type="protein sequence ID" value="KOB73963.1"/>
    <property type="molecule type" value="Genomic_DNA"/>
</dbReference>
<dbReference type="AlphaFoldDB" id="A0A0L7LEI6"/>
<evidence type="ECO:0000313" key="2">
    <source>
        <dbReference type="EMBL" id="KOB73963.1"/>
    </source>
</evidence>
<accession>A0A0L7LEI6</accession>
<organism evidence="2 3">
    <name type="scientific">Operophtera brumata</name>
    <name type="common">Winter moth</name>
    <name type="synonym">Phalaena brumata</name>
    <dbReference type="NCBI Taxonomy" id="104452"/>
    <lineage>
        <taxon>Eukaryota</taxon>
        <taxon>Metazoa</taxon>
        <taxon>Ecdysozoa</taxon>
        <taxon>Arthropoda</taxon>
        <taxon>Hexapoda</taxon>
        <taxon>Insecta</taxon>
        <taxon>Pterygota</taxon>
        <taxon>Neoptera</taxon>
        <taxon>Endopterygota</taxon>
        <taxon>Lepidoptera</taxon>
        <taxon>Glossata</taxon>
        <taxon>Ditrysia</taxon>
        <taxon>Geometroidea</taxon>
        <taxon>Geometridae</taxon>
        <taxon>Larentiinae</taxon>
        <taxon>Operophtera</taxon>
    </lineage>
</organism>
<feature type="region of interest" description="Disordered" evidence="1">
    <location>
        <begin position="70"/>
        <end position="102"/>
    </location>
</feature>
<sequence>MKEDAQIPRGSPKDMSEKRENRRAKWRKAERLKEEQRKREGADMVTKRDPSDDKNAACLEAQQRLHQYQAGLRRAAPRQRHLSAAWVPETQGQSSDQHTTSSRPLISEYLELEEFTILKPLKELLLQTYSVHTE</sequence>
<feature type="compositionally biased region" description="Basic and acidic residues" evidence="1">
    <location>
        <begin position="27"/>
        <end position="54"/>
    </location>
</feature>
<dbReference type="GO" id="GO:0003677">
    <property type="term" value="F:DNA binding"/>
    <property type="evidence" value="ECO:0007669"/>
    <property type="project" value="UniProtKB-KW"/>
</dbReference>
<feature type="compositionally biased region" description="Polar residues" evidence="1">
    <location>
        <begin position="90"/>
        <end position="102"/>
    </location>
</feature>
<evidence type="ECO:0000313" key="3">
    <source>
        <dbReference type="Proteomes" id="UP000037510"/>
    </source>
</evidence>
<dbReference type="Proteomes" id="UP000037510">
    <property type="component" value="Unassembled WGS sequence"/>
</dbReference>
<keyword evidence="3" id="KW-1185">Reference proteome</keyword>
<proteinExistence type="predicted"/>
<keyword evidence="2" id="KW-0371">Homeobox</keyword>
<feature type="compositionally biased region" description="Basic and acidic residues" evidence="1">
    <location>
        <begin position="1"/>
        <end position="20"/>
    </location>
</feature>
<gene>
    <name evidence="2" type="ORF">OBRU01_04417</name>
</gene>
<protein>
    <submittedName>
        <fullName evidence="2">Putative Homeobox protein arx</fullName>
    </submittedName>
</protein>
<evidence type="ECO:0000256" key="1">
    <source>
        <dbReference type="SAM" id="MobiDB-lite"/>
    </source>
</evidence>
<feature type="non-terminal residue" evidence="2">
    <location>
        <position position="134"/>
    </location>
</feature>
<reference evidence="2 3" key="1">
    <citation type="journal article" date="2015" name="Genome Biol. Evol.">
        <title>The genome of winter moth (Operophtera brumata) provides a genomic perspective on sexual dimorphism and phenology.</title>
        <authorList>
            <person name="Derks M.F."/>
            <person name="Smit S."/>
            <person name="Salis L."/>
            <person name="Schijlen E."/>
            <person name="Bossers A."/>
            <person name="Mateman C."/>
            <person name="Pijl A.S."/>
            <person name="de Ridder D."/>
            <person name="Groenen M.A."/>
            <person name="Visser M.E."/>
            <person name="Megens H.J."/>
        </authorList>
    </citation>
    <scope>NUCLEOTIDE SEQUENCE [LARGE SCALE GENOMIC DNA]</scope>
    <source>
        <strain evidence="2">WM2013NL</strain>
        <tissue evidence="2">Head and thorax</tissue>
    </source>
</reference>
<comment type="caution">
    <text evidence="2">The sequence shown here is derived from an EMBL/GenBank/DDBJ whole genome shotgun (WGS) entry which is preliminary data.</text>
</comment>
<name>A0A0L7LEI6_OPEBR</name>
<feature type="region of interest" description="Disordered" evidence="1">
    <location>
        <begin position="1"/>
        <end position="54"/>
    </location>
</feature>